<evidence type="ECO:0000256" key="2">
    <source>
        <dbReference type="ARBA" id="ARBA00022771"/>
    </source>
</evidence>
<proteinExistence type="predicted"/>
<dbReference type="PROSITE" id="PS50865">
    <property type="entry name" value="ZF_MYND_2"/>
    <property type="match status" value="1"/>
</dbReference>
<organism evidence="6 7">
    <name type="scientific">Rhizoctonia solani</name>
    <dbReference type="NCBI Taxonomy" id="456999"/>
    <lineage>
        <taxon>Eukaryota</taxon>
        <taxon>Fungi</taxon>
        <taxon>Dikarya</taxon>
        <taxon>Basidiomycota</taxon>
        <taxon>Agaricomycotina</taxon>
        <taxon>Agaricomycetes</taxon>
        <taxon>Cantharellales</taxon>
        <taxon>Ceratobasidiaceae</taxon>
        <taxon>Rhizoctonia</taxon>
    </lineage>
</organism>
<feature type="domain" description="MYND-type" evidence="5">
    <location>
        <begin position="519"/>
        <end position="568"/>
    </location>
</feature>
<dbReference type="AlphaFoldDB" id="A0A8H3CET7"/>
<sequence>MSILSHPRWGRKIGSYSLTSNVNCTTLSIDSEIAGLRAMKEISGLASEPHVTAPTSSADFPAIQISTLERALYLTRDPTRIHHLVDPSVVSGCIRLMKSVISQSSGFPSPFSYELGYLCFRLLIITLNACLLDRWGRLDEALAKQHQFPHSAAHVLISIEVSSAVHKQFENLVNGGDCDWVLGFSTADNHRRPQQASLLLRSDIEALLDMLWDDRKMFLRALMLDVPIASGLSGLLFVFSRRVAQERDTQQNPSPLRRKLYELALRYYLVQDSSQIGPTLNVISSNPCYGDWINTPKHVDGEDSRSIMTAFIKRISGCNDPEHLIMEDASMMLRFVPLSIDASTQDLLPDVLKHMIEYGWLVLLAQDDKDEIRLIVHTLLPALSWLISPPHNRPYRLEPPTKDQIVDTIRKGDLLDWMAFAMYKLDPSPAAFGERSIQAMDNFFAALANTVPRSKLGSIFQDYAPEWRKFYRHLKATGSSVNIPCQKCYNACLQTWYQIAQSLGFEQALYEYELTDCFNGRCPRAYTNDADGPRFLCATCRNAVYCSDQCQSMGWNLGDSRVPHQELCGL</sequence>
<keyword evidence="1" id="KW-0479">Metal-binding</keyword>
<dbReference type="SUPFAM" id="SSF144232">
    <property type="entry name" value="HIT/MYND zinc finger-like"/>
    <property type="match status" value="1"/>
</dbReference>
<evidence type="ECO:0000256" key="1">
    <source>
        <dbReference type="ARBA" id="ARBA00022723"/>
    </source>
</evidence>
<dbReference type="InterPro" id="IPR002893">
    <property type="entry name" value="Znf_MYND"/>
</dbReference>
<dbReference type="Proteomes" id="UP000663861">
    <property type="component" value="Unassembled WGS sequence"/>
</dbReference>
<dbReference type="EMBL" id="CAJMWY010002010">
    <property type="protein sequence ID" value="CAE6479854.1"/>
    <property type="molecule type" value="Genomic_DNA"/>
</dbReference>
<dbReference type="GO" id="GO:0008270">
    <property type="term" value="F:zinc ion binding"/>
    <property type="evidence" value="ECO:0007669"/>
    <property type="project" value="UniProtKB-KW"/>
</dbReference>
<evidence type="ECO:0000256" key="3">
    <source>
        <dbReference type="ARBA" id="ARBA00022833"/>
    </source>
</evidence>
<reference evidence="6" key="1">
    <citation type="submission" date="2021-01" db="EMBL/GenBank/DDBJ databases">
        <authorList>
            <person name="Kaushik A."/>
        </authorList>
    </citation>
    <scope>NUCLEOTIDE SEQUENCE</scope>
    <source>
        <strain evidence="6">AG4-RS23</strain>
    </source>
</reference>
<evidence type="ECO:0000256" key="4">
    <source>
        <dbReference type="PROSITE-ProRule" id="PRU00134"/>
    </source>
</evidence>
<keyword evidence="3" id="KW-0862">Zinc</keyword>
<accession>A0A8H3CET7</accession>
<evidence type="ECO:0000259" key="5">
    <source>
        <dbReference type="PROSITE" id="PS50865"/>
    </source>
</evidence>
<keyword evidence="2 4" id="KW-0863">Zinc-finger</keyword>
<evidence type="ECO:0000313" key="7">
    <source>
        <dbReference type="Proteomes" id="UP000663861"/>
    </source>
</evidence>
<name>A0A8H3CET7_9AGAM</name>
<comment type="caution">
    <text evidence="6">The sequence shown here is derived from an EMBL/GenBank/DDBJ whole genome shotgun (WGS) entry which is preliminary data.</text>
</comment>
<evidence type="ECO:0000313" key="6">
    <source>
        <dbReference type="EMBL" id="CAE6479854.1"/>
    </source>
</evidence>
<protein>
    <recommendedName>
        <fullName evidence="5">MYND-type domain-containing protein</fullName>
    </recommendedName>
</protein>
<dbReference type="Gene3D" id="6.10.140.2220">
    <property type="match status" value="1"/>
</dbReference>
<gene>
    <name evidence="6" type="ORF">RDB_LOCUS96653</name>
</gene>